<dbReference type="SMART" id="SM01175">
    <property type="entry name" value="DUF4206"/>
    <property type="match status" value="1"/>
</dbReference>
<dbReference type="PANTHER" id="PTHR12326">
    <property type="entry name" value="PLECKSTRIN HOMOLOGY DOMAIN CONTAINING PROTEIN"/>
    <property type="match status" value="1"/>
</dbReference>
<feature type="compositionally biased region" description="Basic and acidic residues" evidence="5">
    <location>
        <begin position="159"/>
        <end position="173"/>
    </location>
</feature>
<feature type="compositionally biased region" description="Low complexity" evidence="5">
    <location>
        <begin position="428"/>
        <end position="438"/>
    </location>
</feature>
<protein>
    <recommendedName>
        <fullName evidence="6">PX domain-containing protein</fullName>
    </recommendedName>
</protein>
<dbReference type="GO" id="GO:0035091">
    <property type="term" value="F:phosphatidylinositol binding"/>
    <property type="evidence" value="ECO:0007669"/>
    <property type="project" value="InterPro"/>
</dbReference>
<dbReference type="InterPro" id="IPR051366">
    <property type="entry name" value="DEF8"/>
</dbReference>
<dbReference type="InterPro" id="IPR001683">
    <property type="entry name" value="PX_dom"/>
</dbReference>
<evidence type="ECO:0000256" key="3">
    <source>
        <dbReference type="ARBA" id="ARBA00022771"/>
    </source>
</evidence>
<feature type="region of interest" description="Disordered" evidence="5">
    <location>
        <begin position="159"/>
        <end position="209"/>
    </location>
</feature>
<dbReference type="InterPro" id="IPR036871">
    <property type="entry name" value="PX_dom_sf"/>
</dbReference>
<name>A0A0D6QVH4_ARACU</name>
<proteinExistence type="predicted"/>
<accession>A0A0D6QVH4</accession>
<reference evidence="7" key="1">
    <citation type="submission" date="2015-03" db="EMBL/GenBank/DDBJ databases">
        <title>A transcriptome of Araucaria cunninghamii, an australian fine timber species.</title>
        <authorList>
            <person name="Jing Yi C.J.Y."/>
            <person name="Yin San L.Y.S."/>
            <person name="Abdul Karim S.S."/>
            <person name="Wan Azmi N.N."/>
            <person name="Hercus R.R."/>
            <person name="Croft L.L."/>
        </authorList>
    </citation>
    <scope>NUCLEOTIDE SEQUENCE</scope>
    <source>
        <strain evidence="7">MI0301</strain>
        <tissue evidence="7">Leaf</tissue>
    </source>
</reference>
<feature type="compositionally biased region" description="Polar residues" evidence="5">
    <location>
        <begin position="468"/>
        <end position="477"/>
    </location>
</feature>
<evidence type="ECO:0000313" key="7">
    <source>
        <dbReference type="EMBL" id="JAG93725.1"/>
    </source>
</evidence>
<dbReference type="Pfam" id="PF13901">
    <property type="entry name" value="RH_dom"/>
    <property type="match status" value="1"/>
</dbReference>
<keyword evidence="4" id="KW-0862">Zinc</keyword>
<dbReference type="PROSITE" id="PS50195">
    <property type="entry name" value="PX"/>
    <property type="match status" value="1"/>
</dbReference>
<keyword evidence="2" id="KW-0677">Repeat</keyword>
<feature type="region of interest" description="Disordered" evidence="5">
    <location>
        <begin position="465"/>
        <end position="484"/>
    </location>
</feature>
<dbReference type="GO" id="GO:0005768">
    <property type="term" value="C:endosome"/>
    <property type="evidence" value="ECO:0007669"/>
    <property type="project" value="UniProtKB-ARBA"/>
</dbReference>
<dbReference type="SUPFAM" id="SSF64268">
    <property type="entry name" value="PX domain"/>
    <property type="match status" value="1"/>
</dbReference>
<evidence type="ECO:0000256" key="1">
    <source>
        <dbReference type="ARBA" id="ARBA00022723"/>
    </source>
</evidence>
<evidence type="ECO:0000256" key="4">
    <source>
        <dbReference type="ARBA" id="ARBA00022833"/>
    </source>
</evidence>
<dbReference type="Gene3D" id="3.30.1520.10">
    <property type="entry name" value="Phox-like domain"/>
    <property type="match status" value="1"/>
</dbReference>
<evidence type="ECO:0000259" key="6">
    <source>
        <dbReference type="PROSITE" id="PS50195"/>
    </source>
</evidence>
<keyword evidence="3" id="KW-0863">Zinc-finger</keyword>
<dbReference type="GO" id="GO:0016020">
    <property type="term" value="C:membrane"/>
    <property type="evidence" value="ECO:0007669"/>
    <property type="project" value="UniProtKB-ARBA"/>
</dbReference>
<dbReference type="EMBL" id="GCKF01045808">
    <property type="protein sequence ID" value="JAG93725.1"/>
    <property type="molecule type" value="Transcribed_RNA"/>
</dbReference>
<dbReference type="CDD" id="cd06093">
    <property type="entry name" value="PX_domain"/>
    <property type="match status" value="1"/>
</dbReference>
<dbReference type="GO" id="GO:0008270">
    <property type="term" value="F:zinc ion binding"/>
    <property type="evidence" value="ECO:0007669"/>
    <property type="project" value="UniProtKB-KW"/>
</dbReference>
<dbReference type="CDD" id="cd00029">
    <property type="entry name" value="C1"/>
    <property type="match status" value="1"/>
</dbReference>
<evidence type="ECO:0000256" key="2">
    <source>
        <dbReference type="ARBA" id="ARBA00022737"/>
    </source>
</evidence>
<feature type="domain" description="PX" evidence="6">
    <location>
        <begin position="725"/>
        <end position="847"/>
    </location>
</feature>
<keyword evidence="1" id="KW-0479">Metal-binding</keyword>
<organism evidence="7">
    <name type="scientific">Araucaria cunninghamii</name>
    <name type="common">Hoop pine</name>
    <name type="synonym">Moreton Bay pine</name>
    <dbReference type="NCBI Taxonomy" id="56994"/>
    <lineage>
        <taxon>Eukaryota</taxon>
        <taxon>Viridiplantae</taxon>
        <taxon>Streptophyta</taxon>
        <taxon>Embryophyta</taxon>
        <taxon>Tracheophyta</taxon>
        <taxon>Spermatophyta</taxon>
        <taxon>Pinopsida</taxon>
        <taxon>Pinidae</taxon>
        <taxon>Conifers II</taxon>
        <taxon>Araucariales</taxon>
        <taxon>Araucariaceae</taxon>
        <taxon>Araucaria</taxon>
    </lineage>
</organism>
<dbReference type="AlphaFoldDB" id="A0A0D6QVH4"/>
<dbReference type="PANTHER" id="PTHR12326:SF3">
    <property type="entry name" value="DIFFERENTIALLY EXPRESSED IN FDCP 8 HOMOLOG"/>
    <property type="match status" value="1"/>
</dbReference>
<feature type="region of interest" description="Disordered" evidence="5">
    <location>
        <begin position="428"/>
        <end position="452"/>
    </location>
</feature>
<dbReference type="Pfam" id="PF00787">
    <property type="entry name" value="PX"/>
    <property type="match status" value="1"/>
</dbReference>
<dbReference type="InterPro" id="IPR025258">
    <property type="entry name" value="RH_dom"/>
</dbReference>
<sequence length="1240" mass="137693">MINGNSPPPVLGAINVNNQNSAWSDRKLELFFAAEKSEISSPQSSHYSSCGERSYHYDDSDCENRVVGYVSANSFGTPTICSSFRSSSDYFHDPEVGSLRSLSFHEEPILHQFEPGYETEGSQLRSSRKILRKRLQGRRNLGENNIRVWWDKSNARVGRDEKEDSGALSERENMLASRDGSASQRESRGSLSSISKPHVSASNSANSEEFENFEVRTNECVEDGQQISLDCSFEGDNGHGLNMMVGDWEGSGVANEKGFSLSRQTEGFASDHEGEANEMPELHQDSNRFSDFDNQSEFDSMLGDATDEEDEVFNLSQRNKSFRPGNGANQSGSENPLLLNSEVVFGANDWDEFIQEVGENDLRVAEPVRDVLEVHFDEESRSFYSKDVEVGGQIDGASKSKAENLDSSLKGIADKLVFEDMLATPVSLGSGCTSSGSGRPDLEEDDKEDLVRTSDCIQPVNKLKDSDNLVSNTNNDVGDSGLSIKSPKSPVDYYLAEEEERKLGLEKPHIQVFSPDGDMDIPTLQTSLDRNHEKELECAHDKDEIEEEKNCLDFDELSARQASSEQGTPSLFLSDTKTLHMPTRATSEGKYMEKNPRIEVNGASFIPLSSKSGDIYLSDMDLSIEAKDIRGRRREDLGPDELSRYVEALDVNESYIDTVHDMEDVLLDSGESVGGMFVHTNRGLPKVSSRGYKDEALGASTSGVNTTSQSLQYPLKLDGIEVVGAKQRKGGASFGERLVGVKEYTVYQIRVQSGKNQWEIERRYSDFLGLYHQLKKALAAQGGLNLPYPWELVERESRKIFGNASPDVISERSELVQECLLSLLRAGSPFSSAPPLFWFLLPQRNPFDTTAVIKGSASENSKRALDEKGSSLQSLQGLSRDSHNALVADDCKHGHNKKASAFGKTIRLIIQIHPHKSVKQLLEEQHYSCAGCYKHLNIEKGLMQEFVQTLGWGKPRFCEYTGQLFCTSCHSNETAVLPARVLQRWDFTSYPVSQLAKAYLDSIYDQPMLCVSAVNPFIFSKVLVLVHVMEMRKKLSRILACIRCPSRTSIQRSLRARRYLLENSDFFALRDLVDLSKGAFAALPCLMEALLKKVYVHITQQCSVCREVGELCGAQLNCEKPSSLIFPFQEGEVLRCNSCGLIFHRSCFKKLSGCPCSFTDNIDDTNGKSPLCDELELESSVQSGSSSILKSSSNLSINRQESSRGFLTDLFQKAIPDNILKPKKRSGVLNMASLSSSLGL</sequence>
<evidence type="ECO:0000256" key="5">
    <source>
        <dbReference type="SAM" id="MobiDB-lite"/>
    </source>
</evidence>
<feature type="compositionally biased region" description="Polar residues" evidence="5">
    <location>
        <begin position="180"/>
        <end position="195"/>
    </location>
</feature>